<evidence type="ECO:0000313" key="3">
    <source>
        <dbReference type="EMBL" id="CAF3818190.1"/>
    </source>
</evidence>
<keyword evidence="4" id="KW-1185">Reference proteome</keyword>
<dbReference type="Proteomes" id="UP000663829">
    <property type="component" value="Unassembled WGS sequence"/>
</dbReference>
<dbReference type="Proteomes" id="UP000681722">
    <property type="component" value="Unassembled WGS sequence"/>
</dbReference>
<reference evidence="2" key="1">
    <citation type="submission" date="2021-02" db="EMBL/GenBank/DDBJ databases">
        <authorList>
            <person name="Nowell W R."/>
        </authorList>
    </citation>
    <scope>NUCLEOTIDE SEQUENCE</scope>
</reference>
<dbReference type="EMBL" id="CAJOBC010004189">
    <property type="protein sequence ID" value="CAF3818190.1"/>
    <property type="molecule type" value="Genomic_DNA"/>
</dbReference>
<feature type="compositionally biased region" description="Polar residues" evidence="1">
    <location>
        <begin position="763"/>
        <end position="774"/>
    </location>
</feature>
<sequence>MDAETRHNFTEACHLKYELNRIYPTNYISECINHLCSNQQLDPMGFGLMLPNLASVLCNNSTVLRDNQFRSAINIFSVLVACPTYGKSSLFSIFRKAINFVKKIRPKKFYNESTKMTFVIVDEFSDAGILNHLDRSTKWLLFDEADDQFDNIGLIKQQKGKKSKSANPFDCRSLMMQLWNGPDDYTKVLSAELQQLESARVILTGASTGEMIQTVNSPRRPKTETENKVDPMIERIMFFALASELRLTSERTKLFNFSTYPSLEQLALVLSFLENVVLMFDDDANKRVNDYGDELFKQANSTLNQHLQCRLTKTHSQILRYISSVTLIECAFDVLKLYREANLTFDMRATTNEQFTESVERLIKENYGKKINNSAITSVTTTTTLTHLNPQKNDCLIVNLAIVESAIYLIEMNLKQYTTLFNCESRSSAPLQSTVTTTQLVSSSTSLTPAIGDNTLQQVYRDILQFSSIAFTKTNLYENSFLKRNNKLIGLALAHLADIEKLLLHYPSGGFNGLTSVKIYVKMLPIRETAAEIIDYDTKLNKYGLDYDRFKKSCNMLTFFRDNNKMKLKLEAYRQITSNVYTTVLQQDTLEFLYTPPDLTESKSKLTTNNDHDDQSVLLATVHTQPDPRLQSQSTTLLLSAAPQPTVIPRQQPDTLLISQPPNAGKKPHKKNKIFYFHSIVAETTTDGTMLQGAPTDEDDFIDSSVLPLTALNGKQSYNVSMTDLSKDDETSCMSIQSKDGETESNVNDHTIQGSSTVLSNVATHASQDDGISSRTRHKQYRRK</sequence>
<evidence type="ECO:0000313" key="4">
    <source>
        <dbReference type="Proteomes" id="UP000663829"/>
    </source>
</evidence>
<accession>A0A814K6T5</accession>
<proteinExistence type="predicted"/>
<evidence type="ECO:0000313" key="2">
    <source>
        <dbReference type="EMBL" id="CAF1048490.1"/>
    </source>
</evidence>
<name>A0A814K6T5_9BILA</name>
<gene>
    <name evidence="2" type="ORF">GPM918_LOCUS16156</name>
    <name evidence="3" type="ORF">SRO942_LOCUS16156</name>
</gene>
<feature type="region of interest" description="Disordered" evidence="1">
    <location>
        <begin position="763"/>
        <end position="784"/>
    </location>
</feature>
<evidence type="ECO:0000256" key="1">
    <source>
        <dbReference type="SAM" id="MobiDB-lite"/>
    </source>
</evidence>
<feature type="compositionally biased region" description="Basic residues" evidence="1">
    <location>
        <begin position="775"/>
        <end position="784"/>
    </location>
</feature>
<organism evidence="2 4">
    <name type="scientific">Didymodactylos carnosus</name>
    <dbReference type="NCBI Taxonomy" id="1234261"/>
    <lineage>
        <taxon>Eukaryota</taxon>
        <taxon>Metazoa</taxon>
        <taxon>Spiralia</taxon>
        <taxon>Gnathifera</taxon>
        <taxon>Rotifera</taxon>
        <taxon>Eurotatoria</taxon>
        <taxon>Bdelloidea</taxon>
        <taxon>Philodinida</taxon>
        <taxon>Philodinidae</taxon>
        <taxon>Didymodactylos</taxon>
    </lineage>
</organism>
<protein>
    <submittedName>
        <fullName evidence="2">Uncharacterized protein</fullName>
    </submittedName>
</protein>
<dbReference type="OrthoDB" id="10037721at2759"/>
<dbReference type="EMBL" id="CAJNOQ010004189">
    <property type="protein sequence ID" value="CAF1048490.1"/>
    <property type="molecule type" value="Genomic_DNA"/>
</dbReference>
<dbReference type="AlphaFoldDB" id="A0A814K6T5"/>
<comment type="caution">
    <text evidence="2">The sequence shown here is derived from an EMBL/GenBank/DDBJ whole genome shotgun (WGS) entry which is preliminary data.</text>
</comment>